<evidence type="ECO:0000313" key="1">
    <source>
        <dbReference type="EMBL" id="MEQ2215480.1"/>
    </source>
</evidence>
<keyword evidence="2" id="KW-1185">Reference proteome</keyword>
<dbReference type="Proteomes" id="UP001434883">
    <property type="component" value="Unassembled WGS sequence"/>
</dbReference>
<protein>
    <submittedName>
        <fullName evidence="1">Uncharacterized protein</fullName>
    </submittedName>
</protein>
<name>A0ABV0S5K2_9TELE</name>
<accession>A0ABV0S5K2</accession>
<comment type="caution">
    <text evidence="1">The sequence shown here is derived from an EMBL/GenBank/DDBJ whole genome shotgun (WGS) entry which is preliminary data.</text>
</comment>
<proteinExistence type="predicted"/>
<evidence type="ECO:0000313" key="2">
    <source>
        <dbReference type="Proteomes" id="UP001434883"/>
    </source>
</evidence>
<sequence length="99" mass="10477">MQVCMCMCPLPVHRCLCGINQVPLCSGIGSVSHSHRCDCLNSQALSEREILSLAAAYVISVPQVSSSFPALACCLPPPVGPYGSTDLMSRQVDVLNQGN</sequence>
<reference evidence="1 2" key="1">
    <citation type="submission" date="2021-06" db="EMBL/GenBank/DDBJ databases">
        <authorList>
            <person name="Palmer J.M."/>
        </authorList>
    </citation>
    <scope>NUCLEOTIDE SEQUENCE [LARGE SCALE GENOMIC DNA]</scope>
    <source>
        <strain evidence="1 2">XC_2019</strain>
        <tissue evidence="1">Muscle</tissue>
    </source>
</reference>
<organism evidence="1 2">
    <name type="scientific">Xenoophorus captivus</name>
    <dbReference type="NCBI Taxonomy" id="1517983"/>
    <lineage>
        <taxon>Eukaryota</taxon>
        <taxon>Metazoa</taxon>
        <taxon>Chordata</taxon>
        <taxon>Craniata</taxon>
        <taxon>Vertebrata</taxon>
        <taxon>Euteleostomi</taxon>
        <taxon>Actinopterygii</taxon>
        <taxon>Neopterygii</taxon>
        <taxon>Teleostei</taxon>
        <taxon>Neoteleostei</taxon>
        <taxon>Acanthomorphata</taxon>
        <taxon>Ovalentaria</taxon>
        <taxon>Atherinomorphae</taxon>
        <taxon>Cyprinodontiformes</taxon>
        <taxon>Goodeidae</taxon>
        <taxon>Xenoophorus</taxon>
    </lineage>
</organism>
<dbReference type="EMBL" id="JAHRIN010068372">
    <property type="protein sequence ID" value="MEQ2215480.1"/>
    <property type="molecule type" value="Genomic_DNA"/>
</dbReference>
<gene>
    <name evidence="1" type="ORF">XENOCAPTIV_001602</name>
</gene>